<protein>
    <recommendedName>
        <fullName evidence="1">NYN domain-containing protein</fullName>
    </recommendedName>
</protein>
<sequence length="181" mass="20518">MVKHKEQRVGIFIDVSNMYHSAKNLYQARVNFGKILEIAVAERKLIRAIAYVIKSQAVEEQGFFDALQKQGFELKIKNLQIFFGGEKKGNWDIGIAIDSIKLANRLDTIILITGDGDFCPLIAYLKENKGCQVEVMAFSETASAKLIEIADDFTDLSKNKSKILIRSRKESFHSLQPIIRH</sequence>
<feature type="domain" description="NYN" evidence="1">
    <location>
        <begin position="8"/>
        <end position="156"/>
    </location>
</feature>
<organism evidence="2 3">
    <name type="scientific">Candidatus Kuenenbacteria bacterium HGW-Kuenenbacteria-1</name>
    <dbReference type="NCBI Taxonomy" id="2013812"/>
    <lineage>
        <taxon>Bacteria</taxon>
        <taxon>Candidatus Kueneniibacteriota</taxon>
    </lineage>
</organism>
<comment type="caution">
    <text evidence="2">The sequence shown here is derived from an EMBL/GenBank/DDBJ whole genome shotgun (WGS) entry which is preliminary data.</text>
</comment>
<evidence type="ECO:0000313" key="2">
    <source>
        <dbReference type="EMBL" id="PKL72394.1"/>
    </source>
</evidence>
<accession>A0A2N1UNJ3</accession>
<dbReference type="EMBL" id="PGYQ01000006">
    <property type="protein sequence ID" value="PKL72394.1"/>
    <property type="molecule type" value="Genomic_DNA"/>
</dbReference>
<dbReference type="Gene3D" id="3.40.50.1010">
    <property type="entry name" value="5'-nuclease"/>
    <property type="match status" value="1"/>
</dbReference>
<dbReference type="CDD" id="cd10911">
    <property type="entry name" value="PIN_LabA"/>
    <property type="match status" value="1"/>
</dbReference>
<dbReference type="Proteomes" id="UP000233414">
    <property type="component" value="Unassembled WGS sequence"/>
</dbReference>
<dbReference type="PANTHER" id="PTHR35458:SF8">
    <property type="entry name" value="SLR0650 PROTEIN"/>
    <property type="match status" value="1"/>
</dbReference>
<dbReference type="InterPro" id="IPR047140">
    <property type="entry name" value="LabA"/>
</dbReference>
<gene>
    <name evidence="2" type="ORF">CVV26_01875</name>
</gene>
<evidence type="ECO:0000313" key="3">
    <source>
        <dbReference type="Proteomes" id="UP000233414"/>
    </source>
</evidence>
<evidence type="ECO:0000259" key="1">
    <source>
        <dbReference type="Pfam" id="PF01936"/>
    </source>
</evidence>
<dbReference type="InterPro" id="IPR021139">
    <property type="entry name" value="NYN"/>
</dbReference>
<dbReference type="PANTHER" id="PTHR35458">
    <property type="entry name" value="SLR0755 PROTEIN"/>
    <property type="match status" value="1"/>
</dbReference>
<proteinExistence type="predicted"/>
<reference evidence="2 3" key="1">
    <citation type="journal article" date="2017" name="ISME J.">
        <title>Potential for microbial H2 and metal transformations associated with novel bacteria and archaea in deep terrestrial subsurface sediments.</title>
        <authorList>
            <person name="Hernsdorf A.W."/>
            <person name="Amano Y."/>
            <person name="Miyakawa K."/>
            <person name="Ise K."/>
            <person name="Suzuki Y."/>
            <person name="Anantharaman K."/>
            <person name="Probst A."/>
            <person name="Burstein D."/>
            <person name="Thomas B.C."/>
            <person name="Banfield J.F."/>
        </authorList>
    </citation>
    <scope>NUCLEOTIDE SEQUENCE [LARGE SCALE GENOMIC DNA]</scope>
    <source>
        <strain evidence="2">HGW-Kuenenbacteria-1</strain>
    </source>
</reference>
<name>A0A2N1UNJ3_9BACT</name>
<dbReference type="GO" id="GO:0004540">
    <property type="term" value="F:RNA nuclease activity"/>
    <property type="evidence" value="ECO:0007669"/>
    <property type="project" value="InterPro"/>
</dbReference>
<dbReference type="Pfam" id="PF01936">
    <property type="entry name" value="NYN"/>
    <property type="match status" value="1"/>
</dbReference>
<dbReference type="AlphaFoldDB" id="A0A2N1UNJ3"/>